<dbReference type="InterPro" id="IPR050122">
    <property type="entry name" value="RTK"/>
</dbReference>
<sequence length="517" mass="59521">MSFNNSQTITADNDSRYSNLNLKQNLKFSKLSPVYSLSKSSSNKSFGGKQNWSFEEKGKSPLWNKFSKLSNFSILNNEIKEEERWKKEGTSNANNSIIFLHISAYENSIEAVPSDSFDNKNDNILQKKDLKQKWKNEKQIFAAASKFVIQNPFEFPRQQNDTVSKPEVSQFKTSQRLLNPNNNSKNDRRVSKTPVSEESGLYLVMEFRHHGLLLDYLRTNDGQLPQETYLRFCIEAAEALNFLHQQNILHGDICAKNFLVTIEKKLKLCNFNLADTAENIKIEELFKNVRWLPIETIKDKIFTKKSEIWSFGVLLYELYSDGKEPYPGYSGLHFRTDVLNNNCQQLQMPEKAPVAVKLLVEKCWLKTPLERPDISTILKILKDIEMRTPKNDTSIKSKESDEEEDESEGSADSYDEGKTDHQRSGSSFTDGHHGHASGTYCNNIFDNVMKDLYSIIREITPENVSDDHVPIRHPTNKTSDQDENGEAKRKEKSPRNSFYFININSNNISKKRDSYIG</sequence>
<dbReference type="SUPFAM" id="SSF56112">
    <property type="entry name" value="Protein kinase-like (PK-like)"/>
    <property type="match status" value="1"/>
</dbReference>
<keyword evidence="3" id="KW-1185">Reference proteome</keyword>
<dbReference type="Gene3D" id="1.10.510.10">
    <property type="entry name" value="Transferase(Phosphotransferase) domain 1"/>
    <property type="match status" value="1"/>
</dbReference>
<dbReference type="GO" id="GO:0005524">
    <property type="term" value="F:ATP binding"/>
    <property type="evidence" value="ECO:0007669"/>
    <property type="project" value="InterPro"/>
</dbReference>
<dbReference type="Proteomes" id="UP000887578">
    <property type="component" value="Unplaced"/>
</dbReference>
<dbReference type="InterPro" id="IPR000719">
    <property type="entry name" value="Prot_kinase_dom"/>
</dbReference>
<dbReference type="GO" id="GO:0007169">
    <property type="term" value="P:cell surface receptor protein tyrosine kinase signaling pathway"/>
    <property type="evidence" value="ECO:0007669"/>
    <property type="project" value="TreeGrafter"/>
</dbReference>
<dbReference type="PANTHER" id="PTHR24416">
    <property type="entry name" value="TYROSINE-PROTEIN KINASE RECEPTOR"/>
    <property type="match status" value="1"/>
</dbReference>
<dbReference type="InterPro" id="IPR011009">
    <property type="entry name" value="Kinase-like_dom_sf"/>
</dbReference>
<dbReference type="GO" id="GO:0043235">
    <property type="term" value="C:receptor complex"/>
    <property type="evidence" value="ECO:0007669"/>
    <property type="project" value="TreeGrafter"/>
</dbReference>
<proteinExistence type="predicted"/>
<dbReference type="Pfam" id="PF07714">
    <property type="entry name" value="PK_Tyr_Ser-Thr"/>
    <property type="match status" value="1"/>
</dbReference>
<evidence type="ECO:0000313" key="4">
    <source>
        <dbReference type="WBParaSite" id="PDA_v2.g23433.t1"/>
    </source>
</evidence>
<protein>
    <submittedName>
        <fullName evidence="4">Protein kinase domain-containing protein</fullName>
    </submittedName>
</protein>
<dbReference type="GO" id="GO:0005886">
    <property type="term" value="C:plasma membrane"/>
    <property type="evidence" value="ECO:0007669"/>
    <property type="project" value="TreeGrafter"/>
</dbReference>
<organism evidence="3 4">
    <name type="scientific">Panagrolaimus davidi</name>
    <dbReference type="NCBI Taxonomy" id="227884"/>
    <lineage>
        <taxon>Eukaryota</taxon>
        <taxon>Metazoa</taxon>
        <taxon>Ecdysozoa</taxon>
        <taxon>Nematoda</taxon>
        <taxon>Chromadorea</taxon>
        <taxon>Rhabditida</taxon>
        <taxon>Tylenchina</taxon>
        <taxon>Panagrolaimomorpha</taxon>
        <taxon>Panagrolaimoidea</taxon>
        <taxon>Panagrolaimidae</taxon>
        <taxon>Panagrolaimus</taxon>
    </lineage>
</organism>
<feature type="region of interest" description="Disordered" evidence="1">
    <location>
        <begin position="390"/>
        <end position="432"/>
    </location>
</feature>
<dbReference type="PANTHER" id="PTHR24416:SF611">
    <property type="entry name" value="TYROSINE-PROTEIN KINASE TRANSMEMBRANE RECEPTOR ROR"/>
    <property type="match status" value="1"/>
</dbReference>
<dbReference type="PROSITE" id="PS00109">
    <property type="entry name" value="PROTEIN_KINASE_TYR"/>
    <property type="match status" value="1"/>
</dbReference>
<evidence type="ECO:0000313" key="3">
    <source>
        <dbReference type="Proteomes" id="UP000887578"/>
    </source>
</evidence>
<evidence type="ECO:0000259" key="2">
    <source>
        <dbReference type="PROSITE" id="PS50011"/>
    </source>
</evidence>
<feature type="region of interest" description="Disordered" evidence="1">
    <location>
        <begin position="158"/>
        <end position="193"/>
    </location>
</feature>
<dbReference type="GO" id="GO:0004714">
    <property type="term" value="F:transmembrane receptor protein tyrosine kinase activity"/>
    <property type="evidence" value="ECO:0007669"/>
    <property type="project" value="TreeGrafter"/>
</dbReference>
<dbReference type="PROSITE" id="PS50011">
    <property type="entry name" value="PROTEIN_KINASE_DOM"/>
    <property type="match status" value="1"/>
</dbReference>
<feature type="compositionally biased region" description="Basic and acidic residues" evidence="1">
    <location>
        <begin position="390"/>
        <end position="399"/>
    </location>
</feature>
<feature type="domain" description="Protein kinase" evidence="2">
    <location>
        <begin position="82"/>
        <end position="386"/>
    </location>
</feature>
<dbReference type="WBParaSite" id="PDA_v2.g23433.t1">
    <property type="protein sequence ID" value="PDA_v2.g23433.t1"/>
    <property type="gene ID" value="PDA_v2.g23433"/>
</dbReference>
<accession>A0A914Q8F2</accession>
<evidence type="ECO:0000256" key="1">
    <source>
        <dbReference type="SAM" id="MobiDB-lite"/>
    </source>
</evidence>
<name>A0A914Q8F2_9BILA</name>
<dbReference type="AlphaFoldDB" id="A0A914Q8F2"/>
<dbReference type="PRINTS" id="PR00109">
    <property type="entry name" value="TYRKINASE"/>
</dbReference>
<dbReference type="InterPro" id="IPR008266">
    <property type="entry name" value="Tyr_kinase_AS"/>
</dbReference>
<feature type="region of interest" description="Disordered" evidence="1">
    <location>
        <begin position="464"/>
        <end position="497"/>
    </location>
</feature>
<feature type="compositionally biased region" description="Polar residues" evidence="1">
    <location>
        <begin position="170"/>
        <end position="184"/>
    </location>
</feature>
<feature type="compositionally biased region" description="Acidic residues" evidence="1">
    <location>
        <begin position="400"/>
        <end position="409"/>
    </location>
</feature>
<dbReference type="InterPro" id="IPR001245">
    <property type="entry name" value="Ser-Thr/Tyr_kinase_cat_dom"/>
</dbReference>
<reference evidence="4" key="1">
    <citation type="submission" date="2022-11" db="UniProtKB">
        <authorList>
            <consortium name="WormBaseParasite"/>
        </authorList>
    </citation>
    <scope>IDENTIFICATION</scope>
</reference>